<dbReference type="Proteomes" id="UP001501321">
    <property type="component" value="Unassembled WGS sequence"/>
</dbReference>
<keyword evidence="3" id="KW-0963">Cytoplasm</keyword>
<dbReference type="NCBIfam" id="NF001237">
    <property type="entry name" value="PRK00207.1"/>
    <property type="match status" value="1"/>
</dbReference>
<dbReference type="SUPFAM" id="SSF75169">
    <property type="entry name" value="DsrEFH-like"/>
    <property type="match status" value="1"/>
</dbReference>
<dbReference type="InterPro" id="IPR003787">
    <property type="entry name" value="Sulphur_relay_DsrE/F-like"/>
</dbReference>
<keyword evidence="4" id="KW-0808">Transferase</keyword>
<evidence type="ECO:0000256" key="2">
    <source>
        <dbReference type="ARBA" id="ARBA00007067"/>
    </source>
</evidence>
<evidence type="ECO:0000256" key="4">
    <source>
        <dbReference type="ARBA" id="ARBA00022679"/>
    </source>
</evidence>
<comment type="subcellular location">
    <subcellularLocation>
        <location evidence="1">Cytoplasm</location>
    </subcellularLocation>
</comment>
<evidence type="ECO:0000256" key="3">
    <source>
        <dbReference type="ARBA" id="ARBA00022490"/>
    </source>
</evidence>
<reference evidence="6" key="1">
    <citation type="journal article" date="2019" name="Int. J. Syst. Evol. Microbiol.">
        <title>The Global Catalogue of Microorganisms (GCM) 10K type strain sequencing project: providing services to taxonomists for standard genome sequencing and annotation.</title>
        <authorList>
            <consortium name="The Broad Institute Genomics Platform"/>
            <consortium name="The Broad Institute Genome Sequencing Center for Infectious Disease"/>
            <person name="Wu L."/>
            <person name="Ma J."/>
        </authorList>
    </citation>
    <scope>NUCLEOTIDE SEQUENCE [LARGE SCALE GENOMIC DNA]</scope>
    <source>
        <strain evidence="6">JCM 32226</strain>
    </source>
</reference>
<dbReference type="RefSeq" id="WP_345011943.1">
    <property type="nucleotide sequence ID" value="NZ_BAABFC010000011.1"/>
</dbReference>
<dbReference type="PANTHER" id="PTHR34874:SF3">
    <property type="entry name" value="SULFURTRANSFERASE TUSD"/>
    <property type="match status" value="1"/>
</dbReference>
<sequence length="131" mass="13750">MSALRFALLVQGPPYGCEASAQALLFAQALLARGHRLSQVFFYQGGVYNANGYVCPASDEVDLVAQWRALALAQGICLDVCVAAAQRRGVLDAAEAQEAGKIGHNLSAPFVLSGLGQLAEAALSADRLVQF</sequence>
<proteinExistence type="inferred from homology"/>
<dbReference type="PANTHER" id="PTHR34874">
    <property type="entry name" value="PROTEIN YCHN"/>
    <property type="match status" value="1"/>
</dbReference>
<dbReference type="InterPro" id="IPR027396">
    <property type="entry name" value="DsrEFH-like"/>
</dbReference>
<evidence type="ECO:0000313" key="5">
    <source>
        <dbReference type="EMBL" id="GAA4498313.1"/>
    </source>
</evidence>
<dbReference type="NCBIfam" id="TIGR03012">
    <property type="entry name" value="sulf_tusD_dsrE"/>
    <property type="match status" value="1"/>
</dbReference>
<name>A0ABP8Q8S8_9GAMM</name>
<evidence type="ECO:0000256" key="1">
    <source>
        <dbReference type="ARBA" id="ARBA00004496"/>
    </source>
</evidence>
<comment type="caution">
    <text evidence="5">The sequence shown here is derived from an EMBL/GenBank/DDBJ whole genome shotgun (WGS) entry which is preliminary data.</text>
</comment>
<comment type="similarity">
    <text evidence="2">Belongs to the DsrE/TusD family.</text>
</comment>
<gene>
    <name evidence="5" type="primary">tusD</name>
    <name evidence="5" type="ORF">GCM10023095_16530</name>
</gene>
<protein>
    <submittedName>
        <fullName evidence="5">Sulfurtransferase complex subunit TusD</fullName>
    </submittedName>
</protein>
<dbReference type="Gene3D" id="3.40.1260.10">
    <property type="entry name" value="DsrEFH-like"/>
    <property type="match status" value="1"/>
</dbReference>
<organism evidence="5 6">
    <name type="scientific">Pseudaeromonas paramecii</name>
    <dbReference type="NCBI Taxonomy" id="2138166"/>
    <lineage>
        <taxon>Bacteria</taxon>
        <taxon>Pseudomonadati</taxon>
        <taxon>Pseudomonadota</taxon>
        <taxon>Gammaproteobacteria</taxon>
        <taxon>Aeromonadales</taxon>
        <taxon>Aeromonadaceae</taxon>
        <taxon>Pseudaeromonas</taxon>
    </lineage>
</organism>
<dbReference type="InterPro" id="IPR017463">
    <property type="entry name" value="Sulphur_relay_TusD/DsrE"/>
</dbReference>
<evidence type="ECO:0000313" key="6">
    <source>
        <dbReference type="Proteomes" id="UP001501321"/>
    </source>
</evidence>
<keyword evidence="6" id="KW-1185">Reference proteome</keyword>
<dbReference type="Pfam" id="PF02635">
    <property type="entry name" value="DsrE"/>
    <property type="match status" value="1"/>
</dbReference>
<accession>A0ABP8Q8S8</accession>
<dbReference type="EMBL" id="BAABFC010000011">
    <property type="protein sequence ID" value="GAA4498313.1"/>
    <property type="molecule type" value="Genomic_DNA"/>
</dbReference>